<protein>
    <submittedName>
        <fullName evidence="1">Uncharacterized protein</fullName>
    </submittedName>
</protein>
<proteinExistence type="predicted"/>
<dbReference type="Proteomes" id="UP001054945">
    <property type="component" value="Unassembled WGS sequence"/>
</dbReference>
<gene>
    <name evidence="1" type="ORF">CEXT_177701</name>
</gene>
<evidence type="ECO:0000313" key="1">
    <source>
        <dbReference type="EMBL" id="GIY15060.1"/>
    </source>
</evidence>
<dbReference type="EMBL" id="BPLR01007188">
    <property type="protein sequence ID" value="GIY15060.1"/>
    <property type="molecule type" value="Genomic_DNA"/>
</dbReference>
<accession>A0AAV4QZZ2</accession>
<organism evidence="1 2">
    <name type="scientific">Caerostris extrusa</name>
    <name type="common">Bark spider</name>
    <name type="synonym">Caerostris bankana</name>
    <dbReference type="NCBI Taxonomy" id="172846"/>
    <lineage>
        <taxon>Eukaryota</taxon>
        <taxon>Metazoa</taxon>
        <taxon>Ecdysozoa</taxon>
        <taxon>Arthropoda</taxon>
        <taxon>Chelicerata</taxon>
        <taxon>Arachnida</taxon>
        <taxon>Araneae</taxon>
        <taxon>Araneomorphae</taxon>
        <taxon>Entelegynae</taxon>
        <taxon>Araneoidea</taxon>
        <taxon>Araneidae</taxon>
        <taxon>Caerostris</taxon>
    </lineage>
</organism>
<dbReference type="AlphaFoldDB" id="A0AAV4QZZ2"/>
<name>A0AAV4QZZ2_CAEEX</name>
<comment type="caution">
    <text evidence="1">The sequence shown here is derived from an EMBL/GenBank/DDBJ whole genome shotgun (WGS) entry which is preliminary data.</text>
</comment>
<reference evidence="1 2" key="1">
    <citation type="submission" date="2021-06" db="EMBL/GenBank/DDBJ databases">
        <title>Caerostris extrusa draft genome.</title>
        <authorList>
            <person name="Kono N."/>
            <person name="Arakawa K."/>
        </authorList>
    </citation>
    <scope>NUCLEOTIDE SEQUENCE [LARGE SCALE GENOMIC DNA]</scope>
</reference>
<keyword evidence="2" id="KW-1185">Reference proteome</keyword>
<sequence length="95" mass="10970">MQDTEIDNLPEPRKLIIKKPDTFFLINPEASKIPTSDDALPEKFHHQQIATLKYLLTFNSSCRNLGGPGAVTRNFRRHQIFKAHKYKAIYRMEGA</sequence>
<evidence type="ECO:0000313" key="2">
    <source>
        <dbReference type="Proteomes" id="UP001054945"/>
    </source>
</evidence>